<dbReference type="AlphaFoldDB" id="A0A7Z0VMK6"/>
<dbReference type="EMBL" id="MARB01000008">
    <property type="protein sequence ID" value="ODJ88040.1"/>
    <property type="molecule type" value="Genomic_DNA"/>
</dbReference>
<evidence type="ECO:0000313" key="4">
    <source>
        <dbReference type="Proteomes" id="UP000094769"/>
    </source>
</evidence>
<organism evidence="3 4">
    <name type="scientific">Candidatus Thiodiazotropha endolucinida</name>
    <dbReference type="NCBI Taxonomy" id="1655433"/>
    <lineage>
        <taxon>Bacteria</taxon>
        <taxon>Pseudomonadati</taxon>
        <taxon>Pseudomonadota</taxon>
        <taxon>Gammaproteobacteria</taxon>
        <taxon>Chromatiales</taxon>
        <taxon>Sedimenticolaceae</taxon>
        <taxon>Candidatus Thiodiazotropha</taxon>
    </lineage>
</organism>
<dbReference type="InterPro" id="IPR002514">
    <property type="entry name" value="Transposase_8"/>
</dbReference>
<name>A0A7Z0VMK6_9GAMM</name>
<keyword evidence="4" id="KW-1185">Reference proteome</keyword>
<comment type="caution">
    <text evidence="3">The sequence shown here is derived from an EMBL/GenBank/DDBJ whole genome shotgun (WGS) entry which is preliminary data.</text>
</comment>
<dbReference type="GO" id="GO:0006313">
    <property type="term" value="P:DNA transposition"/>
    <property type="evidence" value="ECO:0007669"/>
    <property type="project" value="InterPro"/>
</dbReference>
<reference evidence="3 4" key="1">
    <citation type="submission" date="2016-06" db="EMBL/GenBank/DDBJ databases">
        <title>Genome sequence of endosymbiont of Candidatus Endolucinida thiodiazotropha.</title>
        <authorList>
            <person name="Poehlein A."/>
            <person name="Koenig S."/>
            <person name="Heiden S.E."/>
            <person name="Thuermer A."/>
            <person name="Voget S."/>
            <person name="Daniel R."/>
            <person name="Markert S."/>
            <person name="Gros O."/>
            <person name="Schweder T."/>
        </authorList>
    </citation>
    <scope>NUCLEOTIDE SEQUENCE [LARGE SCALE GENOMIC DNA]</scope>
    <source>
        <strain evidence="3 4">COS</strain>
    </source>
</reference>
<dbReference type="RefSeq" id="WP_069124033.1">
    <property type="nucleotide sequence ID" value="NZ_MARB01000008.1"/>
</dbReference>
<dbReference type="PANTHER" id="PTHR33609:SF1">
    <property type="entry name" value="TRANSPOSASE"/>
    <property type="match status" value="1"/>
</dbReference>
<dbReference type="InterPro" id="IPR009057">
    <property type="entry name" value="Homeodomain-like_sf"/>
</dbReference>
<evidence type="ECO:0000256" key="2">
    <source>
        <dbReference type="SAM" id="Coils"/>
    </source>
</evidence>
<keyword evidence="2" id="KW-0175">Coiled coil</keyword>
<protein>
    <submittedName>
        <fullName evidence="3">Transposase</fullName>
    </submittedName>
</protein>
<dbReference type="GO" id="GO:0004803">
    <property type="term" value="F:transposase activity"/>
    <property type="evidence" value="ECO:0007669"/>
    <property type="project" value="InterPro"/>
</dbReference>
<dbReference type="PANTHER" id="PTHR33609">
    <property type="entry name" value="LOW CALCIUM RESPONSE LOCUS PROTEIN S"/>
    <property type="match status" value="1"/>
</dbReference>
<evidence type="ECO:0000256" key="1">
    <source>
        <dbReference type="ARBA" id="ARBA00009964"/>
    </source>
</evidence>
<dbReference type="Gene3D" id="1.10.10.60">
    <property type="entry name" value="Homeodomain-like"/>
    <property type="match status" value="1"/>
</dbReference>
<accession>A0A7Z0VMK6</accession>
<dbReference type="GO" id="GO:0003677">
    <property type="term" value="F:DNA binding"/>
    <property type="evidence" value="ECO:0007669"/>
    <property type="project" value="InterPro"/>
</dbReference>
<dbReference type="Proteomes" id="UP000094769">
    <property type="component" value="Unassembled WGS sequence"/>
</dbReference>
<proteinExistence type="inferred from homology"/>
<comment type="similarity">
    <text evidence="1">Belongs to the transposase 8 family.</text>
</comment>
<gene>
    <name evidence="3" type="ORF">CODIS_18140</name>
</gene>
<sequence length="89" mass="10357">MSRSRFSEEKILAVLKEAEESDEKITEICSKHGISDATFYKWRSKYGGQSANDSRRLKQLEEENKRLRALVADLALRNQALKRVVSKKW</sequence>
<evidence type="ECO:0000313" key="3">
    <source>
        <dbReference type="EMBL" id="ODJ88040.1"/>
    </source>
</evidence>
<dbReference type="SUPFAM" id="SSF46689">
    <property type="entry name" value="Homeodomain-like"/>
    <property type="match status" value="1"/>
</dbReference>
<dbReference type="Pfam" id="PF01527">
    <property type="entry name" value="HTH_Tnp_1"/>
    <property type="match status" value="1"/>
</dbReference>
<dbReference type="InterPro" id="IPR052546">
    <property type="entry name" value="Transposase_8_domain"/>
</dbReference>
<feature type="coiled-coil region" evidence="2">
    <location>
        <begin position="50"/>
        <end position="77"/>
    </location>
</feature>